<feature type="compositionally biased region" description="Polar residues" evidence="2">
    <location>
        <begin position="230"/>
        <end position="240"/>
    </location>
</feature>
<feature type="compositionally biased region" description="Polar residues" evidence="2">
    <location>
        <begin position="452"/>
        <end position="461"/>
    </location>
</feature>
<evidence type="ECO:0000256" key="2">
    <source>
        <dbReference type="SAM" id="MobiDB-lite"/>
    </source>
</evidence>
<feature type="region of interest" description="Disordered" evidence="2">
    <location>
        <begin position="446"/>
        <end position="524"/>
    </location>
</feature>
<keyword evidence="1" id="KW-0863">Zinc-finger</keyword>
<dbReference type="AlphaFoldDB" id="C1E9H1"/>
<feature type="domain" description="C2H2-type" evidence="3">
    <location>
        <begin position="335"/>
        <end position="363"/>
    </location>
</feature>
<keyword evidence="1" id="KW-0862">Zinc</keyword>
<keyword evidence="1" id="KW-0479">Metal-binding</keyword>
<gene>
    <name evidence="4" type="ORF">MICPUN_101260</name>
</gene>
<feature type="compositionally biased region" description="Basic and acidic residues" evidence="2">
    <location>
        <begin position="486"/>
        <end position="514"/>
    </location>
</feature>
<dbReference type="InterPro" id="IPR013087">
    <property type="entry name" value="Znf_C2H2_type"/>
</dbReference>
<dbReference type="Proteomes" id="UP000002009">
    <property type="component" value="Chromosome 7"/>
</dbReference>
<evidence type="ECO:0000256" key="1">
    <source>
        <dbReference type="PROSITE-ProRule" id="PRU00042"/>
    </source>
</evidence>
<dbReference type="RefSeq" id="XP_002503419.1">
    <property type="nucleotide sequence ID" value="XM_002503373.1"/>
</dbReference>
<dbReference type="PROSITE" id="PS00028">
    <property type="entry name" value="ZINC_FINGER_C2H2_1"/>
    <property type="match status" value="1"/>
</dbReference>
<sequence>MGVPNDDNDGEAWATGQQIAARLPRLDGVEPDHPVVACGLLVDVAARAGVLAMPSETAVGLNLEGAPMMTRRVDGDEDRFEYSPTAASILLEYLTEHPEIARGVCNSAHKAPDGDEFRCGKFIRGVSAEAAAAAMAWRKSKLPAEIIKLDSLAEPPNPWKKAESAKHGTEQTEMDASKREKKQRKEREKKEGKAAEKKPPVVLVPAEAPAVPAWGGSASAKPPPAASMSQILKEQSTRTVAKQPHPAASRTPGIIRLPKGGAAPASRPGGGGGWADILRDRPTEGGSTTAWDVQSPDIPSLGLTQRPAPPKLPEVTPERLSAEARKSKVDQFGKVRCLVCGKTFGSHKPLEQHLAASHFGLNSMEAKALEAKLVAAGVHIPGDGSEKTKPDRMAIQFGEILDQPRSRPGDAPIANLATSLAAYIRETPKKKEKRAAAIGATGRMRHGGQMVMNPNQASSSGLVHRRGKERIDGKKKKPMTKLKKIILSDRAARLEREEKAKNEREMNEKETGEKEAEDDKEEAVMELEVTVEVARGAENEE</sequence>
<evidence type="ECO:0000313" key="4">
    <source>
        <dbReference type="EMBL" id="ACO64677.1"/>
    </source>
</evidence>
<evidence type="ECO:0000313" key="5">
    <source>
        <dbReference type="Proteomes" id="UP000002009"/>
    </source>
</evidence>
<feature type="compositionally biased region" description="Low complexity" evidence="2">
    <location>
        <begin position="258"/>
        <end position="267"/>
    </location>
</feature>
<feature type="compositionally biased region" description="Basic and acidic residues" evidence="2">
    <location>
        <begin position="160"/>
        <end position="199"/>
    </location>
</feature>
<dbReference type="KEGG" id="mis:MICPUN_101260"/>
<keyword evidence="5" id="KW-1185">Reference proteome</keyword>
<dbReference type="STRING" id="296587.C1E9H1"/>
<dbReference type="GO" id="GO:0008270">
    <property type="term" value="F:zinc ion binding"/>
    <property type="evidence" value="ECO:0007669"/>
    <property type="project" value="UniProtKB-KW"/>
</dbReference>
<accession>C1E9H1</accession>
<dbReference type="PROSITE" id="PS50157">
    <property type="entry name" value="ZINC_FINGER_C2H2_2"/>
    <property type="match status" value="1"/>
</dbReference>
<feature type="compositionally biased region" description="Basic residues" evidence="2">
    <location>
        <begin position="463"/>
        <end position="484"/>
    </location>
</feature>
<protein>
    <recommendedName>
        <fullName evidence="3">C2H2-type domain-containing protein</fullName>
    </recommendedName>
</protein>
<feature type="compositionally biased region" description="Low complexity" evidence="2">
    <location>
        <begin position="200"/>
        <end position="220"/>
    </location>
</feature>
<evidence type="ECO:0000259" key="3">
    <source>
        <dbReference type="PROSITE" id="PS50157"/>
    </source>
</evidence>
<dbReference type="GeneID" id="8244710"/>
<organism evidence="4 5">
    <name type="scientific">Micromonas commoda (strain RCC299 / NOUM17 / CCMP2709)</name>
    <name type="common">Picoplanktonic green alga</name>
    <dbReference type="NCBI Taxonomy" id="296587"/>
    <lineage>
        <taxon>Eukaryota</taxon>
        <taxon>Viridiplantae</taxon>
        <taxon>Chlorophyta</taxon>
        <taxon>Mamiellophyceae</taxon>
        <taxon>Mamiellales</taxon>
        <taxon>Mamiellaceae</taxon>
        <taxon>Micromonas</taxon>
    </lineage>
</organism>
<reference evidence="4 5" key="1">
    <citation type="journal article" date="2009" name="Science">
        <title>Green evolution and dynamic adaptations revealed by genomes of the marine picoeukaryotes Micromonas.</title>
        <authorList>
            <person name="Worden A.Z."/>
            <person name="Lee J.H."/>
            <person name="Mock T."/>
            <person name="Rouze P."/>
            <person name="Simmons M.P."/>
            <person name="Aerts A.L."/>
            <person name="Allen A.E."/>
            <person name="Cuvelier M.L."/>
            <person name="Derelle E."/>
            <person name="Everett M.V."/>
            <person name="Foulon E."/>
            <person name="Grimwood J."/>
            <person name="Gundlach H."/>
            <person name="Henrissat B."/>
            <person name="Napoli C."/>
            <person name="McDonald S.M."/>
            <person name="Parker M.S."/>
            <person name="Rombauts S."/>
            <person name="Salamov A."/>
            <person name="Von Dassow P."/>
            <person name="Badger J.H."/>
            <person name="Coutinho P.M."/>
            <person name="Demir E."/>
            <person name="Dubchak I."/>
            <person name="Gentemann C."/>
            <person name="Eikrem W."/>
            <person name="Gready J.E."/>
            <person name="John U."/>
            <person name="Lanier W."/>
            <person name="Lindquist E.A."/>
            <person name="Lucas S."/>
            <person name="Mayer K.F."/>
            <person name="Moreau H."/>
            <person name="Not F."/>
            <person name="Otillar R."/>
            <person name="Panaud O."/>
            <person name="Pangilinan J."/>
            <person name="Paulsen I."/>
            <person name="Piegu B."/>
            <person name="Poliakov A."/>
            <person name="Robbens S."/>
            <person name="Schmutz J."/>
            <person name="Toulza E."/>
            <person name="Wyss T."/>
            <person name="Zelensky A."/>
            <person name="Zhou K."/>
            <person name="Armbrust E.V."/>
            <person name="Bhattacharya D."/>
            <person name="Goodenough U.W."/>
            <person name="Van de Peer Y."/>
            <person name="Grigoriev I.V."/>
        </authorList>
    </citation>
    <scope>NUCLEOTIDE SEQUENCE [LARGE SCALE GENOMIC DNA]</scope>
    <source>
        <strain evidence="5">RCC299 / NOUM17</strain>
    </source>
</reference>
<dbReference type="InParanoid" id="C1E9H1"/>
<feature type="region of interest" description="Disordered" evidence="2">
    <location>
        <begin position="154"/>
        <end position="318"/>
    </location>
</feature>
<proteinExistence type="predicted"/>
<name>C1E9H1_MICCC</name>
<feature type="compositionally biased region" description="Acidic residues" evidence="2">
    <location>
        <begin position="515"/>
        <end position="524"/>
    </location>
</feature>
<dbReference type="EMBL" id="CP001328">
    <property type="protein sequence ID" value="ACO64677.1"/>
    <property type="molecule type" value="Genomic_DNA"/>
</dbReference>